<dbReference type="PATRIC" id="fig|595434.4.peg.1267"/>
<dbReference type="Proteomes" id="UP000036367">
    <property type="component" value="Unassembled WGS sequence"/>
</dbReference>
<accession>A0A0J1BJG6</accession>
<keyword evidence="3" id="KW-1185">Reference proteome</keyword>
<organism evidence="2 3">
    <name type="scientific">Rhodopirellula islandica</name>
    <dbReference type="NCBI Taxonomy" id="595434"/>
    <lineage>
        <taxon>Bacteria</taxon>
        <taxon>Pseudomonadati</taxon>
        <taxon>Planctomycetota</taxon>
        <taxon>Planctomycetia</taxon>
        <taxon>Pirellulales</taxon>
        <taxon>Pirellulaceae</taxon>
        <taxon>Rhodopirellula</taxon>
    </lineage>
</organism>
<gene>
    <name evidence="2" type="ORF">RISK_001318</name>
</gene>
<dbReference type="EMBL" id="LECT01000014">
    <property type="protein sequence ID" value="KLU06563.1"/>
    <property type="molecule type" value="Genomic_DNA"/>
</dbReference>
<sequence length="41" mass="4623">MMGVIALHFCVNIADLDRHPNSFSRQGGRSQVDYPIYQKGT</sequence>
<evidence type="ECO:0000313" key="2">
    <source>
        <dbReference type="EMBL" id="KLU06563.1"/>
    </source>
</evidence>
<protein>
    <submittedName>
        <fullName evidence="2">Uncharacterized protein</fullName>
    </submittedName>
</protein>
<dbReference type="STRING" id="595434.RISK_001318"/>
<feature type="region of interest" description="Disordered" evidence="1">
    <location>
        <begin position="22"/>
        <end position="41"/>
    </location>
</feature>
<name>A0A0J1BJG6_RHOIS</name>
<comment type="caution">
    <text evidence="2">The sequence shown here is derived from an EMBL/GenBank/DDBJ whole genome shotgun (WGS) entry which is preliminary data.</text>
</comment>
<reference evidence="2" key="1">
    <citation type="submission" date="2015-05" db="EMBL/GenBank/DDBJ databases">
        <title>Permanent draft genome of Rhodopirellula islandicus K833.</title>
        <authorList>
            <person name="Kizina J."/>
            <person name="Richter M."/>
            <person name="Glockner F.O."/>
            <person name="Harder J."/>
        </authorList>
    </citation>
    <scope>NUCLEOTIDE SEQUENCE [LARGE SCALE GENOMIC DNA]</scope>
    <source>
        <strain evidence="2">K833</strain>
    </source>
</reference>
<proteinExistence type="predicted"/>
<evidence type="ECO:0000256" key="1">
    <source>
        <dbReference type="SAM" id="MobiDB-lite"/>
    </source>
</evidence>
<evidence type="ECO:0000313" key="3">
    <source>
        <dbReference type="Proteomes" id="UP000036367"/>
    </source>
</evidence>
<dbReference type="AlphaFoldDB" id="A0A0J1BJG6"/>